<organism evidence="1 2">
    <name type="scientific">Aquibacillus koreensis</name>
    <dbReference type="NCBI Taxonomy" id="279446"/>
    <lineage>
        <taxon>Bacteria</taxon>
        <taxon>Bacillati</taxon>
        <taxon>Bacillota</taxon>
        <taxon>Bacilli</taxon>
        <taxon>Bacillales</taxon>
        <taxon>Bacillaceae</taxon>
        <taxon>Aquibacillus</taxon>
    </lineage>
</organism>
<name>A0A9X3WMV3_9BACI</name>
<comment type="caution">
    <text evidence="1">The sequence shown here is derived from an EMBL/GenBank/DDBJ whole genome shotgun (WGS) entry which is preliminary data.</text>
</comment>
<reference evidence="1" key="1">
    <citation type="submission" date="2022-06" db="EMBL/GenBank/DDBJ databases">
        <title>Aquibacillus sp. a new bacterium isolated from soil saline samples.</title>
        <authorList>
            <person name="Galisteo C."/>
            <person name="De La Haba R."/>
            <person name="Sanchez-Porro C."/>
            <person name="Ventosa A."/>
        </authorList>
    </citation>
    <scope>NUCLEOTIDE SEQUENCE</scope>
    <source>
        <strain evidence="1">JCM 12387</strain>
    </source>
</reference>
<sequence length="49" mass="5948">MREFFKRMYKCRIRGIHKISVSEGICIRCHQTIDHLRHDVPPLAEEQIR</sequence>
<accession>A0A9X3WMV3</accession>
<dbReference type="EMBL" id="JAMQJZ010000023">
    <property type="protein sequence ID" value="MDC3422585.1"/>
    <property type="molecule type" value="Genomic_DNA"/>
</dbReference>
<keyword evidence="2" id="KW-1185">Reference proteome</keyword>
<evidence type="ECO:0000313" key="1">
    <source>
        <dbReference type="EMBL" id="MDC3422585.1"/>
    </source>
</evidence>
<dbReference type="Proteomes" id="UP001145072">
    <property type="component" value="Unassembled WGS sequence"/>
</dbReference>
<protein>
    <submittedName>
        <fullName evidence="1">Uncharacterized protein</fullName>
    </submittedName>
</protein>
<gene>
    <name evidence="1" type="ORF">NC661_19715</name>
</gene>
<dbReference type="AlphaFoldDB" id="A0A9X3WMV3"/>
<proteinExistence type="predicted"/>
<evidence type="ECO:0000313" key="2">
    <source>
        <dbReference type="Proteomes" id="UP001145072"/>
    </source>
</evidence>
<dbReference type="RefSeq" id="WP_259865423.1">
    <property type="nucleotide sequence ID" value="NZ_JAMQJZ010000023.1"/>
</dbReference>